<accession>A0A4R1NPB2</accession>
<comment type="caution">
    <text evidence="1">The sequence shown here is derived from an EMBL/GenBank/DDBJ whole genome shotgun (WGS) entry which is preliminary data.</text>
</comment>
<organism evidence="1 2">
    <name type="scientific">Shimia isoporae</name>
    <dbReference type="NCBI Taxonomy" id="647720"/>
    <lineage>
        <taxon>Bacteria</taxon>
        <taxon>Pseudomonadati</taxon>
        <taxon>Pseudomonadota</taxon>
        <taxon>Alphaproteobacteria</taxon>
        <taxon>Rhodobacterales</taxon>
        <taxon>Roseobacteraceae</taxon>
    </lineage>
</organism>
<keyword evidence="2" id="KW-1185">Reference proteome</keyword>
<name>A0A4R1NPB2_9RHOB</name>
<dbReference type="AlphaFoldDB" id="A0A4R1NPB2"/>
<dbReference type="EMBL" id="SMGR01000001">
    <property type="protein sequence ID" value="TCL09681.1"/>
    <property type="molecule type" value="Genomic_DNA"/>
</dbReference>
<dbReference type="Proteomes" id="UP000295673">
    <property type="component" value="Unassembled WGS sequence"/>
</dbReference>
<protein>
    <submittedName>
        <fullName evidence="1">Uncharacterized protein</fullName>
    </submittedName>
</protein>
<sequence length="54" mass="6483">MDEQRSTYDHVEHFNHWQVALLIDRDRTQSRWTRGVSSEKALPDWQGFSESYEG</sequence>
<proteinExistence type="predicted"/>
<evidence type="ECO:0000313" key="2">
    <source>
        <dbReference type="Proteomes" id="UP000295673"/>
    </source>
</evidence>
<reference evidence="1 2" key="1">
    <citation type="submission" date="2019-03" db="EMBL/GenBank/DDBJ databases">
        <title>Genomic Encyclopedia of Archaeal and Bacterial Type Strains, Phase II (KMG-II): from individual species to whole genera.</title>
        <authorList>
            <person name="Goeker M."/>
        </authorList>
    </citation>
    <scope>NUCLEOTIDE SEQUENCE [LARGE SCALE GENOMIC DNA]</scope>
    <source>
        <strain evidence="1 2">DSM 26433</strain>
    </source>
</reference>
<gene>
    <name evidence="1" type="ORF">BXY66_1737</name>
</gene>
<dbReference type="RefSeq" id="WP_165929130.1">
    <property type="nucleotide sequence ID" value="NZ_SMGR01000001.1"/>
</dbReference>
<evidence type="ECO:0000313" key="1">
    <source>
        <dbReference type="EMBL" id="TCL09681.1"/>
    </source>
</evidence>